<dbReference type="CDD" id="cd00302">
    <property type="entry name" value="cytochrome_P450"/>
    <property type="match status" value="1"/>
</dbReference>
<evidence type="ECO:0000256" key="7">
    <source>
        <dbReference type="SAM" id="Phobius"/>
    </source>
</evidence>
<evidence type="ECO:0000256" key="2">
    <source>
        <dbReference type="ARBA" id="ARBA00010617"/>
    </source>
</evidence>
<keyword evidence="6" id="KW-0503">Monooxygenase</keyword>
<dbReference type="InterPro" id="IPR036396">
    <property type="entry name" value="Cyt_P450_sf"/>
</dbReference>
<dbReference type="AlphaFoldDB" id="A0A015JEK9"/>
<dbReference type="Pfam" id="PF00067">
    <property type="entry name" value="p450"/>
    <property type="match status" value="1"/>
</dbReference>
<dbReference type="SUPFAM" id="SSF48264">
    <property type="entry name" value="Cytochrome P450"/>
    <property type="match status" value="1"/>
</dbReference>
<keyword evidence="6" id="KW-0560">Oxidoreductase</keyword>
<dbReference type="Gene3D" id="1.10.630.10">
    <property type="entry name" value="Cytochrome P450"/>
    <property type="match status" value="1"/>
</dbReference>
<dbReference type="PRINTS" id="PR00463">
    <property type="entry name" value="EP450I"/>
</dbReference>
<dbReference type="HOGENOM" id="CLU_001570_12_0_1"/>
<evidence type="ECO:0000256" key="5">
    <source>
        <dbReference type="PIRSR" id="PIRSR602401-1"/>
    </source>
</evidence>
<keyword evidence="5 6" id="KW-0349">Heme</keyword>
<keyword evidence="7" id="KW-1133">Transmembrane helix</keyword>
<dbReference type="PROSITE" id="PS00086">
    <property type="entry name" value="CYTOCHROME_P450"/>
    <property type="match status" value="1"/>
</dbReference>
<dbReference type="PANTHER" id="PTHR24305:SF166">
    <property type="entry name" value="CYTOCHROME P450 12A4, MITOCHONDRIAL-RELATED"/>
    <property type="match status" value="1"/>
</dbReference>
<comment type="cofactor">
    <cofactor evidence="1 5">
        <name>heme</name>
        <dbReference type="ChEBI" id="CHEBI:30413"/>
    </cofactor>
</comment>
<keyword evidence="4 5" id="KW-0408">Iron</keyword>
<feature type="transmembrane region" description="Helical" evidence="7">
    <location>
        <begin position="334"/>
        <end position="354"/>
    </location>
</feature>
<dbReference type="OrthoDB" id="2321688at2759"/>
<dbReference type="InterPro" id="IPR050121">
    <property type="entry name" value="Cytochrome_P450_monoxygenase"/>
</dbReference>
<dbReference type="PANTHER" id="PTHR24305">
    <property type="entry name" value="CYTOCHROME P450"/>
    <property type="match status" value="1"/>
</dbReference>
<organism evidence="8 9">
    <name type="scientific">Rhizophagus irregularis (strain DAOM 197198w)</name>
    <name type="common">Glomus intraradices</name>
    <dbReference type="NCBI Taxonomy" id="1432141"/>
    <lineage>
        <taxon>Eukaryota</taxon>
        <taxon>Fungi</taxon>
        <taxon>Fungi incertae sedis</taxon>
        <taxon>Mucoromycota</taxon>
        <taxon>Glomeromycotina</taxon>
        <taxon>Glomeromycetes</taxon>
        <taxon>Glomerales</taxon>
        <taxon>Glomeraceae</taxon>
        <taxon>Rhizophagus</taxon>
    </lineage>
</organism>
<dbReference type="GO" id="GO:0016705">
    <property type="term" value="F:oxidoreductase activity, acting on paired donors, with incorporation or reduction of molecular oxygen"/>
    <property type="evidence" value="ECO:0007669"/>
    <property type="project" value="InterPro"/>
</dbReference>
<gene>
    <name evidence="8" type="ORF">RirG_109880</name>
</gene>
<name>A0A015JEK9_RHIIW</name>
<dbReference type="GO" id="GO:0005506">
    <property type="term" value="F:iron ion binding"/>
    <property type="evidence" value="ECO:0007669"/>
    <property type="project" value="InterPro"/>
</dbReference>
<dbReference type="InterPro" id="IPR017972">
    <property type="entry name" value="Cyt_P450_CS"/>
</dbReference>
<accession>A0A015JEK9</accession>
<dbReference type="GO" id="GO:0020037">
    <property type="term" value="F:heme binding"/>
    <property type="evidence" value="ECO:0007669"/>
    <property type="project" value="InterPro"/>
</dbReference>
<reference evidence="8 9" key="1">
    <citation type="submission" date="2014-02" db="EMBL/GenBank/DDBJ databases">
        <title>Single nucleus genome sequencing reveals high similarity among nuclei of an endomycorrhizal fungus.</title>
        <authorList>
            <person name="Lin K."/>
            <person name="Geurts R."/>
            <person name="Zhang Z."/>
            <person name="Limpens E."/>
            <person name="Saunders D.G."/>
            <person name="Mu D."/>
            <person name="Pang E."/>
            <person name="Cao H."/>
            <person name="Cha H."/>
            <person name="Lin T."/>
            <person name="Zhou Q."/>
            <person name="Shang Y."/>
            <person name="Li Y."/>
            <person name="Ivanov S."/>
            <person name="Sharma T."/>
            <person name="Velzen R.V."/>
            <person name="Ruijter N.D."/>
            <person name="Aanen D.K."/>
            <person name="Win J."/>
            <person name="Kamoun S."/>
            <person name="Bisseling T."/>
            <person name="Huang S."/>
        </authorList>
    </citation>
    <scope>NUCLEOTIDE SEQUENCE [LARGE SCALE GENOMIC DNA]</scope>
    <source>
        <strain evidence="9">DAOM197198w</strain>
    </source>
</reference>
<dbReference type="GO" id="GO:0004497">
    <property type="term" value="F:monooxygenase activity"/>
    <property type="evidence" value="ECO:0007669"/>
    <property type="project" value="UniProtKB-KW"/>
</dbReference>
<feature type="transmembrane region" description="Helical" evidence="7">
    <location>
        <begin position="5"/>
        <end position="26"/>
    </location>
</feature>
<feature type="binding site" description="axial binding residue" evidence="5">
    <location>
        <position position="480"/>
    </location>
    <ligand>
        <name>heme</name>
        <dbReference type="ChEBI" id="CHEBI:30413"/>
    </ligand>
    <ligandPart>
        <name>Fe</name>
        <dbReference type="ChEBI" id="CHEBI:18248"/>
    </ligandPart>
</feature>
<comment type="caution">
    <text evidence="8">The sequence shown here is derived from an EMBL/GenBank/DDBJ whole genome shotgun (WGS) entry which is preliminary data.</text>
</comment>
<keyword evidence="7" id="KW-0812">Transmembrane</keyword>
<keyword evidence="7" id="KW-0472">Membrane</keyword>
<dbReference type="Proteomes" id="UP000022910">
    <property type="component" value="Unassembled WGS sequence"/>
</dbReference>
<sequence length="538" mass="64381">MIPSIIINAFSLLLVHIILYVIRYYYHYFTRQNPLPGPFPLPILGNIHQKRGLEYNDWLMLMHKKYGDIFEINMAGKRTIVLCSIDLIENMNITSEKTKYPFRNIQFEGAIEYKLQGLASNNNQKYWKYKRQLYTQALMSPSFNNQVFEWINELWNEMETCWNSLEEDCELDLIKWMNRFTNEIIFRISTGKKNDAVIFHYKKIALEYNAFYEKEREKIEESENFIQSIDTFVKGIIYFYDFNKFMRHYVPFIREKVKSLLKNRDYLYDKIYDIIKKRRIEIENTPLDQPLRHDLLTSHITANVAHDINSVKHVDADLLRPMADTEIFGSMIDFITAGTSNVANMFCFIVYYLGHYPMVKQRFRKELNTVLKTKFITYNDLDKLQYCDAIINEVYRHCPVFSSINRVNVEKDVIRGFDWPEGTSFSIFYYAIMRRKDYWTDPEKFDPDRFYKIEEKGKYLLEKQYVKKSFTMFGGGIRTCPARKLAMMELKYLLASIYRKYDLELADMDSLLKYNSTLITTCKELIVKITPRDVSYKY</sequence>
<evidence type="ECO:0000256" key="3">
    <source>
        <dbReference type="ARBA" id="ARBA00022723"/>
    </source>
</evidence>
<protein>
    <submittedName>
        <fullName evidence="8">C-22 sterol desaturase</fullName>
    </submittedName>
</protein>
<dbReference type="InterPro" id="IPR001128">
    <property type="entry name" value="Cyt_P450"/>
</dbReference>
<dbReference type="InterPro" id="IPR002401">
    <property type="entry name" value="Cyt_P450_E_grp-I"/>
</dbReference>
<comment type="similarity">
    <text evidence="2 6">Belongs to the cytochrome P450 family.</text>
</comment>
<evidence type="ECO:0000313" key="9">
    <source>
        <dbReference type="Proteomes" id="UP000022910"/>
    </source>
</evidence>
<evidence type="ECO:0000256" key="4">
    <source>
        <dbReference type="ARBA" id="ARBA00023004"/>
    </source>
</evidence>
<evidence type="ECO:0000256" key="6">
    <source>
        <dbReference type="RuleBase" id="RU000461"/>
    </source>
</evidence>
<keyword evidence="3 5" id="KW-0479">Metal-binding</keyword>
<evidence type="ECO:0000313" key="8">
    <source>
        <dbReference type="EMBL" id="EXX67917.1"/>
    </source>
</evidence>
<evidence type="ECO:0000256" key="1">
    <source>
        <dbReference type="ARBA" id="ARBA00001971"/>
    </source>
</evidence>
<proteinExistence type="inferred from homology"/>
<dbReference type="STRING" id="1432141.A0A015JEK9"/>
<dbReference type="EMBL" id="JEMT01017483">
    <property type="protein sequence ID" value="EXX67917.1"/>
    <property type="molecule type" value="Genomic_DNA"/>
</dbReference>
<keyword evidence="9" id="KW-1185">Reference proteome</keyword>